<dbReference type="EMBL" id="VFPQ01000001">
    <property type="protein sequence ID" value="TQM74447.1"/>
    <property type="molecule type" value="Genomic_DNA"/>
</dbReference>
<name>A0A543IV44_9ACTN</name>
<keyword evidence="2" id="KW-1185">Reference proteome</keyword>
<comment type="caution">
    <text evidence="1">The sequence shown here is derived from an EMBL/GenBank/DDBJ whole genome shotgun (WGS) entry which is preliminary data.</text>
</comment>
<dbReference type="AlphaFoldDB" id="A0A543IV44"/>
<dbReference type="RefSeq" id="WP_170198725.1">
    <property type="nucleotide sequence ID" value="NZ_BMPV01000006.1"/>
</dbReference>
<gene>
    <name evidence="1" type="ORF">FHX40_1118</name>
</gene>
<evidence type="ECO:0000313" key="2">
    <source>
        <dbReference type="Proteomes" id="UP000319213"/>
    </source>
</evidence>
<reference evidence="1 2" key="1">
    <citation type="submission" date="2019-06" db="EMBL/GenBank/DDBJ databases">
        <title>Sequencing the genomes of 1000 actinobacteria strains.</title>
        <authorList>
            <person name="Klenk H.-P."/>
        </authorList>
    </citation>
    <scope>NUCLEOTIDE SEQUENCE [LARGE SCALE GENOMIC DNA]</scope>
    <source>
        <strain evidence="1 2">DSM 43186</strain>
    </source>
</reference>
<dbReference type="Proteomes" id="UP000319213">
    <property type="component" value="Unassembled WGS sequence"/>
</dbReference>
<organism evidence="1 2">
    <name type="scientific">Thermopolyspora flexuosa</name>
    <dbReference type="NCBI Taxonomy" id="103836"/>
    <lineage>
        <taxon>Bacteria</taxon>
        <taxon>Bacillati</taxon>
        <taxon>Actinomycetota</taxon>
        <taxon>Actinomycetes</taxon>
        <taxon>Streptosporangiales</taxon>
        <taxon>Streptosporangiaceae</taxon>
        <taxon>Thermopolyspora</taxon>
    </lineage>
</organism>
<evidence type="ECO:0000313" key="1">
    <source>
        <dbReference type="EMBL" id="TQM74447.1"/>
    </source>
</evidence>
<proteinExistence type="predicted"/>
<protein>
    <submittedName>
        <fullName evidence="1">Uncharacterized protein</fullName>
    </submittedName>
</protein>
<sequence length="52" mass="5802">MSTLLALVESVDGRPTLEEVDAMLAELRRLPRDASVSSLIDDLLDYRSMLSH</sequence>
<accession>A0A543IV44</accession>